<dbReference type="Gene3D" id="3.30.200.20">
    <property type="entry name" value="Phosphorylase Kinase, domain 1"/>
    <property type="match status" value="1"/>
</dbReference>
<dbReference type="GO" id="GO:0004672">
    <property type="term" value="F:protein kinase activity"/>
    <property type="evidence" value="ECO:0007669"/>
    <property type="project" value="InterPro"/>
</dbReference>
<reference evidence="6" key="3">
    <citation type="submission" date="2015-06" db="UniProtKB">
        <authorList>
            <consortium name="EnsemblMetazoa"/>
        </authorList>
    </citation>
    <scope>IDENTIFICATION</scope>
</reference>
<reference evidence="5 7" key="2">
    <citation type="journal article" date="2013" name="Nature">
        <title>Insights into bilaterian evolution from three spiralian genomes.</title>
        <authorList>
            <person name="Simakov O."/>
            <person name="Marletaz F."/>
            <person name="Cho S.J."/>
            <person name="Edsinger-Gonzales E."/>
            <person name="Havlak P."/>
            <person name="Hellsten U."/>
            <person name="Kuo D.H."/>
            <person name="Larsson T."/>
            <person name="Lv J."/>
            <person name="Arendt D."/>
            <person name="Savage R."/>
            <person name="Osoegawa K."/>
            <person name="de Jong P."/>
            <person name="Grimwood J."/>
            <person name="Chapman J.A."/>
            <person name="Shapiro H."/>
            <person name="Aerts A."/>
            <person name="Otillar R.P."/>
            <person name="Terry A.Y."/>
            <person name="Boore J.L."/>
            <person name="Grigoriev I.V."/>
            <person name="Lindberg D.R."/>
            <person name="Seaver E.C."/>
            <person name="Weisblat D.A."/>
            <person name="Putnam N.H."/>
            <person name="Rokhsar D.S."/>
        </authorList>
    </citation>
    <scope>NUCLEOTIDE SEQUENCE</scope>
    <source>
        <strain evidence="5 7">I ESC-2004</strain>
    </source>
</reference>
<organism evidence="5">
    <name type="scientific">Capitella teleta</name>
    <name type="common">Polychaete worm</name>
    <dbReference type="NCBI Taxonomy" id="283909"/>
    <lineage>
        <taxon>Eukaryota</taxon>
        <taxon>Metazoa</taxon>
        <taxon>Spiralia</taxon>
        <taxon>Lophotrochozoa</taxon>
        <taxon>Annelida</taxon>
        <taxon>Polychaeta</taxon>
        <taxon>Sedentaria</taxon>
        <taxon>Scolecida</taxon>
        <taxon>Capitellidae</taxon>
        <taxon>Capitella</taxon>
    </lineage>
</organism>
<dbReference type="InterPro" id="IPR050117">
    <property type="entry name" value="MAPK"/>
</dbReference>
<dbReference type="CDD" id="cd07831">
    <property type="entry name" value="STKc_MOK"/>
    <property type="match status" value="1"/>
</dbReference>
<keyword evidence="2" id="KW-0067">ATP-binding</keyword>
<name>R7UI70_CAPTE</name>
<dbReference type="Gene3D" id="1.10.510.10">
    <property type="entry name" value="Transferase(Phosphotransferase) domain 1"/>
    <property type="match status" value="2"/>
</dbReference>
<dbReference type="EnsemblMetazoa" id="CapteT192643">
    <property type="protein sequence ID" value="CapteP192643"/>
    <property type="gene ID" value="CapteG192643"/>
</dbReference>
<feature type="region of interest" description="Disordered" evidence="3">
    <location>
        <begin position="294"/>
        <end position="349"/>
    </location>
</feature>
<evidence type="ECO:0000313" key="7">
    <source>
        <dbReference type="Proteomes" id="UP000014760"/>
    </source>
</evidence>
<dbReference type="InterPro" id="IPR011009">
    <property type="entry name" value="Kinase-like_dom_sf"/>
</dbReference>
<feature type="compositionally biased region" description="Polar residues" evidence="3">
    <location>
        <begin position="431"/>
        <end position="442"/>
    </location>
</feature>
<accession>R7UI70</accession>
<dbReference type="HOGENOM" id="CLU_000288_181_1_1"/>
<dbReference type="SUPFAM" id="SSF56112">
    <property type="entry name" value="Protein kinase-like (PK-like)"/>
    <property type="match status" value="1"/>
</dbReference>
<feature type="compositionally biased region" description="Basic and acidic residues" evidence="3">
    <location>
        <begin position="304"/>
        <end position="349"/>
    </location>
</feature>
<feature type="compositionally biased region" description="Basic residues" evidence="3">
    <location>
        <begin position="415"/>
        <end position="427"/>
    </location>
</feature>
<evidence type="ECO:0000256" key="1">
    <source>
        <dbReference type="ARBA" id="ARBA00022741"/>
    </source>
</evidence>
<dbReference type="STRING" id="283909.R7UI70"/>
<evidence type="ECO:0000313" key="5">
    <source>
        <dbReference type="EMBL" id="ELU03478.1"/>
    </source>
</evidence>
<dbReference type="Proteomes" id="UP000014760">
    <property type="component" value="Unassembled WGS sequence"/>
</dbReference>
<feature type="domain" description="Protein kinase" evidence="4">
    <location>
        <begin position="32"/>
        <end position="280"/>
    </location>
</feature>
<evidence type="ECO:0000256" key="3">
    <source>
        <dbReference type="SAM" id="MobiDB-lite"/>
    </source>
</evidence>
<dbReference type="OrthoDB" id="2158884at2759"/>
<dbReference type="PROSITE" id="PS00108">
    <property type="entry name" value="PROTEIN_KINASE_ST"/>
    <property type="match status" value="1"/>
</dbReference>
<dbReference type="EMBL" id="KB303112">
    <property type="protein sequence ID" value="ELU03478.1"/>
    <property type="molecule type" value="Genomic_DNA"/>
</dbReference>
<evidence type="ECO:0000259" key="4">
    <source>
        <dbReference type="PROSITE" id="PS50011"/>
    </source>
</evidence>
<dbReference type="EMBL" id="AMQN01008425">
    <property type="status" value="NOT_ANNOTATED_CDS"/>
    <property type="molecule type" value="Genomic_DNA"/>
</dbReference>
<evidence type="ECO:0000313" key="6">
    <source>
        <dbReference type="EnsemblMetazoa" id="CapteP192643"/>
    </source>
</evidence>
<sequence>MSVLKIPICNSNHNSIANRFYGASSHRSWEKYKILGKKGEGTFSEVLKCQDLKRGALWADKKLKQHYKSLEQVNNLREIQAMRRLGPHPNILELQEVLFDKKSGTLVLICELMDMNIYELIRGRKHYLGENKVKTLMYQLCRSIDHMHRNGIFHRDVKPENILIRDEVLKLADFGSCRSIHSKQPYTEYISTRWYRAPECLLTDGYYSYKMDVWSVGCVFFEILTKTKGMNFNFPVKKGTGLEKLMPQASQECIELIYQMCAYDPEERITAKVALKHPYFKEFREAERRAAAIAKQQKVQQQRDVIKKEDEEMAKERKKEKQEKEKRDIDKSDVDQTEKASAIEENKENADNVSVIAERISKPEKVKRLEMGQEKDLLPPNKKKSIRPGSHTSPQHAASSYHASTLINRGPMYQYHRKEKRKRKYQRRTVEPNTSPESSSSFFPKVIHPKPGSFQVPFRSSFNLSTGNSSVSKVGGASNPTFFPSLSQAFVKPAAKSKPTNEATKNIHGRYQLPSIDRRGGGDY</sequence>
<feature type="compositionally biased region" description="Polar residues" evidence="3">
    <location>
        <begin position="390"/>
        <end position="407"/>
    </location>
</feature>
<feature type="compositionally biased region" description="Low complexity" evidence="3">
    <location>
        <begin position="294"/>
        <end position="303"/>
    </location>
</feature>
<feature type="compositionally biased region" description="Basic and acidic residues" evidence="3">
    <location>
        <begin position="361"/>
        <end position="377"/>
    </location>
</feature>
<dbReference type="PROSITE" id="PS50011">
    <property type="entry name" value="PROTEIN_KINASE_DOM"/>
    <property type="match status" value="1"/>
</dbReference>
<protein>
    <recommendedName>
        <fullName evidence="4">Protein kinase domain-containing protein</fullName>
    </recommendedName>
</protein>
<dbReference type="Pfam" id="PF00069">
    <property type="entry name" value="Pkinase"/>
    <property type="match status" value="1"/>
</dbReference>
<dbReference type="InterPro" id="IPR008271">
    <property type="entry name" value="Ser/Thr_kinase_AS"/>
</dbReference>
<dbReference type="PANTHER" id="PTHR24055">
    <property type="entry name" value="MITOGEN-ACTIVATED PROTEIN KINASE"/>
    <property type="match status" value="1"/>
</dbReference>
<gene>
    <name evidence="5" type="ORF">CAPTEDRAFT_192643</name>
</gene>
<dbReference type="GO" id="GO:0005524">
    <property type="term" value="F:ATP binding"/>
    <property type="evidence" value="ECO:0007669"/>
    <property type="project" value="UniProtKB-KW"/>
</dbReference>
<reference evidence="7" key="1">
    <citation type="submission" date="2012-12" db="EMBL/GenBank/DDBJ databases">
        <authorList>
            <person name="Hellsten U."/>
            <person name="Grimwood J."/>
            <person name="Chapman J.A."/>
            <person name="Shapiro H."/>
            <person name="Aerts A."/>
            <person name="Otillar R.P."/>
            <person name="Terry A.Y."/>
            <person name="Boore J.L."/>
            <person name="Simakov O."/>
            <person name="Marletaz F."/>
            <person name="Cho S.-J."/>
            <person name="Edsinger-Gonzales E."/>
            <person name="Havlak P."/>
            <person name="Kuo D.-H."/>
            <person name="Larsson T."/>
            <person name="Lv J."/>
            <person name="Arendt D."/>
            <person name="Savage R."/>
            <person name="Osoegawa K."/>
            <person name="de Jong P."/>
            <person name="Lindberg D.R."/>
            <person name="Seaver E.C."/>
            <person name="Weisblat D.A."/>
            <person name="Putnam N.H."/>
            <person name="Grigoriev I.V."/>
            <person name="Rokhsar D.S."/>
        </authorList>
    </citation>
    <scope>NUCLEOTIDE SEQUENCE</scope>
    <source>
        <strain evidence="7">I ESC-2004</strain>
    </source>
</reference>
<keyword evidence="1" id="KW-0547">Nucleotide-binding</keyword>
<proteinExistence type="predicted"/>
<dbReference type="OMA" id="YSYELQY"/>
<dbReference type="SMART" id="SM00220">
    <property type="entry name" value="S_TKc"/>
    <property type="match status" value="1"/>
</dbReference>
<evidence type="ECO:0000256" key="2">
    <source>
        <dbReference type="ARBA" id="ARBA00022840"/>
    </source>
</evidence>
<dbReference type="AlphaFoldDB" id="R7UI70"/>
<feature type="region of interest" description="Disordered" evidence="3">
    <location>
        <begin position="361"/>
        <end position="446"/>
    </location>
</feature>
<dbReference type="InterPro" id="IPR000719">
    <property type="entry name" value="Prot_kinase_dom"/>
</dbReference>
<feature type="region of interest" description="Disordered" evidence="3">
    <location>
        <begin position="493"/>
        <end position="524"/>
    </location>
</feature>
<dbReference type="FunFam" id="3.30.200.20:FF:000271">
    <property type="entry name" value="MAPK/MAK/MRK overlapping kinase"/>
    <property type="match status" value="1"/>
</dbReference>
<keyword evidence="7" id="KW-1185">Reference proteome</keyword>